<name>A0A174GGP7_9BACE</name>
<evidence type="ECO:0000313" key="2">
    <source>
        <dbReference type="Proteomes" id="UP000095657"/>
    </source>
</evidence>
<dbReference type="STRING" id="47678.ERS852494_00282"/>
<dbReference type="AlphaFoldDB" id="A0A174GGP7"/>
<dbReference type="EMBL" id="CZAI01000001">
    <property type="protein sequence ID" value="CUO59625.1"/>
    <property type="molecule type" value="Genomic_DNA"/>
</dbReference>
<proteinExistence type="predicted"/>
<dbReference type="Proteomes" id="UP000095657">
    <property type="component" value="Unassembled WGS sequence"/>
</dbReference>
<sequence length="50" mass="6049">MIILSTHKTEISSKRTSLIISKICTYYFREFKTGQFVMRVNRDEKHLHNF</sequence>
<organism evidence="1 2">
    <name type="scientific">Bacteroides caccae</name>
    <dbReference type="NCBI Taxonomy" id="47678"/>
    <lineage>
        <taxon>Bacteria</taxon>
        <taxon>Pseudomonadati</taxon>
        <taxon>Bacteroidota</taxon>
        <taxon>Bacteroidia</taxon>
        <taxon>Bacteroidales</taxon>
        <taxon>Bacteroidaceae</taxon>
        <taxon>Bacteroides</taxon>
    </lineage>
</organism>
<gene>
    <name evidence="1" type="ORF">ERS852494_00282</name>
</gene>
<accession>A0A174GGP7</accession>
<evidence type="ECO:0000313" key="1">
    <source>
        <dbReference type="EMBL" id="CUO59625.1"/>
    </source>
</evidence>
<reference evidence="1 2" key="1">
    <citation type="submission" date="2015-09" db="EMBL/GenBank/DDBJ databases">
        <authorList>
            <consortium name="Pathogen Informatics"/>
        </authorList>
    </citation>
    <scope>NUCLEOTIDE SEQUENCE [LARGE SCALE GENOMIC DNA]</scope>
    <source>
        <strain evidence="1 2">2789STDY5834880</strain>
    </source>
</reference>
<protein>
    <submittedName>
        <fullName evidence="1">Uncharacterized protein</fullName>
    </submittedName>
</protein>